<gene>
    <name evidence="2" type="ORF">ERS852490_00849</name>
</gene>
<dbReference type="AlphaFoldDB" id="A0A174YVT6"/>
<dbReference type="RefSeq" id="WP_055214883.1">
    <property type="nucleotide sequence ID" value="NZ_CZBU01000002.1"/>
</dbReference>
<dbReference type="Pfam" id="PF06898">
    <property type="entry name" value="YqfD"/>
    <property type="match status" value="1"/>
</dbReference>
<evidence type="ECO:0000313" key="3">
    <source>
        <dbReference type="Proteomes" id="UP000095621"/>
    </source>
</evidence>
<sequence>MKRIHNYIVIEISGWERERFVNLCCRRGITLYNCQCVKETIRARITRQDYFKTKELRRKCHVHIKVLKKHDIEFLFARYRRNYSIIAGFATAFVLMFIASRFVWSIEFDGNYIYTDDSMRRFLKEHGISTGDKVKNIDTENIEKAIKNELSQVTWVNVRIEGNILKVSIDESKADELHSTTNDGNIISGYSGVIEYIITRSGTPKVTVGDEVSEGDILVENTLYVPDDYEENIQQFQTQAQADILIRTQLSWDNEINAVYADKIYTGRKMTTYAISIDKYEISLGFPRHLKEYDKVVNEGNIKIGNLIALPVSVQKITLNEYKENEAEYSEEEAAAILNEKAERFIKHLKENEVQINDYHVNIERSGDKYIAHADIDATVPADFDVRKVETSDE</sequence>
<dbReference type="OrthoDB" id="1640349at2"/>
<keyword evidence="1" id="KW-0812">Transmembrane</keyword>
<accession>A0A174YVT6</accession>
<protein>
    <submittedName>
        <fullName evidence="2">Sporulation protein YqfD</fullName>
    </submittedName>
</protein>
<dbReference type="EMBL" id="CZBU01000002">
    <property type="protein sequence ID" value="CUQ76058.1"/>
    <property type="molecule type" value="Genomic_DNA"/>
</dbReference>
<keyword evidence="1" id="KW-0472">Membrane</keyword>
<keyword evidence="1" id="KW-1133">Transmembrane helix</keyword>
<reference evidence="2 3" key="1">
    <citation type="submission" date="2015-09" db="EMBL/GenBank/DDBJ databases">
        <authorList>
            <consortium name="Pathogen Informatics"/>
        </authorList>
    </citation>
    <scope>NUCLEOTIDE SEQUENCE [LARGE SCALE GENOMIC DNA]</scope>
    <source>
        <strain evidence="2 3">2789STDY5834875</strain>
    </source>
</reference>
<evidence type="ECO:0000313" key="2">
    <source>
        <dbReference type="EMBL" id="CUQ76058.1"/>
    </source>
</evidence>
<evidence type="ECO:0000256" key="1">
    <source>
        <dbReference type="SAM" id="Phobius"/>
    </source>
</evidence>
<dbReference type="InterPro" id="IPR010690">
    <property type="entry name" value="YqfD"/>
</dbReference>
<dbReference type="Proteomes" id="UP000095621">
    <property type="component" value="Unassembled WGS sequence"/>
</dbReference>
<proteinExistence type="predicted"/>
<organism evidence="2 3">
    <name type="scientific">Lachnospira eligens</name>
    <dbReference type="NCBI Taxonomy" id="39485"/>
    <lineage>
        <taxon>Bacteria</taxon>
        <taxon>Bacillati</taxon>
        <taxon>Bacillota</taxon>
        <taxon>Clostridia</taxon>
        <taxon>Lachnospirales</taxon>
        <taxon>Lachnospiraceae</taxon>
        <taxon>Lachnospira</taxon>
    </lineage>
</organism>
<feature type="transmembrane region" description="Helical" evidence="1">
    <location>
        <begin position="83"/>
        <end position="104"/>
    </location>
</feature>
<name>A0A174YVT6_9FIRM</name>